<keyword evidence="3" id="KW-0808">Transferase</keyword>
<dbReference type="SUPFAM" id="SSF53474">
    <property type="entry name" value="alpha/beta-Hydrolases"/>
    <property type="match status" value="1"/>
</dbReference>
<evidence type="ECO:0000259" key="5">
    <source>
        <dbReference type="Pfam" id="PF07167"/>
    </source>
</evidence>
<dbReference type="RefSeq" id="WP_171948027.1">
    <property type="nucleotide sequence ID" value="NZ_FNTH01000001.1"/>
</dbReference>
<dbReference type="InterPro" id="IPR029058">
    <property type="entry name" value="AB_hydrolase_fold"/>
</dbReference>
<dbReference type="InterPro" id="IPR010963">
    <property type="entry name" value="PHA_synth_I"/>
</dbReference>
<evidence type="ECO:0000313" key="7">
    <source>
        <dbReference type="Proteomes" id="UP000198992"/>
    </source>
</evidence>
<dbReference type="InterPro" id="IPR010941">
    <property type="entry name" value="PhaC_N"/>
</dbReference>
<protein>
    <submittedName>
        <fullName evidence="6">Polyhydroxyalkanoate synthase</fullName>
    </submittedName>
</protein>
<evidence type="ECO:0000256" key="4">
    <source>
        <dbReference type="ARBA" id="ARBA00023315"/>
    </source>
</evidence>
<reference evidence="6 7" key="1">
    <citation type="submission" date="2016-10" db="EMBL/GenBank/DDBJ databases">
        <authorList>
            <person name="de Groot N.N."/>
        </authorList>
    </citation>
    <scope>NUCLEOTIDE SEQUENCE [LARGE SCALE GENOMIC DNA]</scope>
    <source>
        <strain evidence="6 7">MT12</strain>
    </source>
</reference>
<dbReference type="Pfam" id="PF07167">
    <property type="entry name" value="PhaC_N"/>
    <property type="match status" value="1"/>
</dbReference>
<gene>
    <name evidence="6" type="ORF">SAMN05444164_6868</name>
</gene>
<dbReference type="Proteomes" id="UP000198992">
    <property type="component" value="Unassembled WGS sequence"/>
</dbReference>
<evidence type="ECO:0000313" key="6">
    <source>
        <dbReference type="EMBL" id="SEE09135.1"/>
    </source>
</evidence>
<dbReference type="GO" id="GO:0005737">
    <property type="term" value="C:cytoplasm"/>
    <property type="evidence" value="ECO:0007669"/>
    <property type="project" value="UniProtKB-SubCell"/>
</dbReference>
<proteinExistence type="predicted"/>
<dbReference type="GO" id="GO:0016746">
    <property type="term" value="F:acyltransferase activity"/>
    <property type="evidence" value="ECO:0007669"/>
    <property type="project" value="UniProtKB-KW"/>
</dbReference>
<dbReference type="NCBIfam" id="TIGR01838">
    <property type="entry name" value="PHA_synth_I"/>
    <property type="match status" value="1"/>
</dbReference>
<evidence type="ECO:0000256" key="3">
    <source>
        <dbReference type="ARBA" id="ARBA00022679"/>
    </source>
</evidence>
<comment type="subcellular location">
    <subcellularLocation>
        <location evidence="1">Cytoplasm</location>
    </subcellularLocation>
</comment>
<accession>A0A1H5G0B8</accession>
<evidence type="ECO:0000256" key="2">
    <source>
        <dbReference type="ARBA" id="ARBA00022490"/>
    </source>
</evidence>
<sequence length="595" mass="66304">MADRSTQPPTWNPLVIAGQLHAIAKQSQSLMQRFAASQTDATRIGMGDTSTLGFDFIDLMTNMMSDPTPAAKAQIDLFNESVALWQKTAERIWTTRPSEPEKPSDKRFKHPDWTENAVFNYVKESYLVAAKSILSTVRDIKGMDESTARKVDFYTRQFVDAISPSNFVATNPEVLKATLDTGGQNLLRGLENLLSDLDRGDGRLSITMTDMKAFRLGENIATTPGKIVFQNNLMQLIQYTPSTADVRKRPLLIIPPWINKFYVLDLQPKNSLIKWAVDQGHTVFVISWVNPDEKLAGKGFEDYMLEGPVAALDAVQRATGERQVNAVGYCLGGTLLASTAAYLAANDDDRIASATYFVTLVDFSEVGDMAVFIDKEQLASLEWRMRERGYLEAHDMATSFNMLRANDLIWSFVVNNYLLGKEHLPFDLLFWNSDSTRMPAAMHSFYLRKMYLENLLAKPGGIVLAGTPIDLSGIKIPTFILSTREDHIAPWKSTYAATRLYLGPVKFVLSASGHMAGVISAPGSKYGHWTNDELPADPDQWFSDATSHQGSWWPVWDAWMTRLDDVRVPARRPGGGNLPVIEDAPGGYVRVRAVA</sequence>
<dbReference type="Gene3D" id="3.40.50.1820">
    <property type="entry name" value="alpha/beta hydrolase"/>
    <property type="match status" value="1"/>
</dbReference>
<dbReference type="AlphaFoldDB" id="A0A1H5G0B8"/>
<dbReference type="InterPro" id="IPR051321">
    <property type="entry name" value="PHA/PHB_synthase"/>
</dbReference>
<keyword evidence="2" id="KW-0963">Cytoplasm</keyword>
<evidence type="ECO:0000256" key="1">
    <source>
        <dbReference type="ARBA" id="ARBA00004496"/>
    </source>
</evidence>
<organism evidence="6 7">
    <name type="scientific">Bradyrhizobium erythrophlei</name>
    <dbReference type="NCBI Taxonomy" id="1437360"/>
    <lineage>
        <taxon>Bacteria</taxon>
        <taxon>Pseudomonadati</taxon>
        <taxon>Pseudomonadota</taxon>
        <taxon>Alphaproteobacteria</taxon>
        <taxon>Hyphomicrobiales</taxon>
        <taxon>Nitrobacteraceae</taxon>
        <taxon>Bradyrhizobium</taxon>
    </lineage>
</organism>
<dbReference type="PANTHER" id="PTHR36837">
    <property type="entry name" value="POLY(3-HYDROXYALKANOATE) POLYMERASE SUBUNIT PHAC"/>
    <property type="match status" value="1"/>
</dbReference>
<dbReference type="PANTHER" id="PTHR36837:SF5">
    <property type="entry name" value="POLY-3-HYDROXYBUTYRATE SYNTHASE"/>
    <property type="match status" value="1"/>
</dbReference>
<dbReference type="GO" id="GO:0042619">
    <property type="term" value="P:poly-hydroxybutyrate biosynthetic process"/>
    <property type="evidence" value="ECO:0007669"/>
    <property type="project" value="InterPro"/>
</dbReference>
<name>A0A1H5G0B8_9BRAD</name>
<keyword evidence="4" id="KW-0012">Acyltransferase</keyword>
<dbReference type="EMBL" id="FNTH01000001">
    <property type="protein sequence ID" value="SEE09135.1"/>
    <property type="molecule type" value="Genomic_DNA"/>
</dbReference>
<feature type="domain" description="Poly-beta-hydroxybutyrate polymerase N-terminal" evidence="5">
    <location>
        <begin position="105"/>
        <end position="276"/>
    </location>
</feature>